<accession>A0ABQ4TR88</accession>
<dbReference type="Proteomes" id="UP001055101">
    <property type="component" value="Unassembled WGS sequence"/>
</dbReference>
<organism evidence="1 2">
    <name type="scientific">Methylobacterium thuringiense</name>
    <dbReference type="NCBI Taxonomy" id="1003091"/>
    <lineage>
        <taxon>Bacteria</taxon>
        <taxon>Pseudomonadati</taxon>
        <taxon>Pseudomonadota</taxon>
        <taxon>Alphaproteobacteria</taxon>
        <taxon>Hyphomicrobiales</taxon>
        <taxon>Methylobacteriaceae</taxon>
        <taxon>Methylobacterium</taxon>
    </lineage>
</organism>
<sequence>MAVESWISPEETPVLAESATAMIEDRLSRFSKPERDAYWASIRKCYNTPYNPPASKRSAKAASVEVSVIAISSVDLPPIEVQAAALASSALSGDSQAA</sequence>
<gene>
    <name evidence="1" type="ORF">EKPJFOCH_3155</name>
</gene>
<dbReference type="EMBL" id="BPRA01000014">
    <property type="protein sequence ID" value="GJE56647.1"/>
    <property type="molecule type" value="Genomic_DNA"/>
</dbReference>
<protein>
    <submittedName>
        <fullName evidence="1">Uncharacterized protein</fullName>
    </submittedName>
</protein>
<dbReference type="RefSeq" id="WP_238232333.1">
    <property type="nucleotide sequence ID" value="NZ_BPRA01000014.1"/>
</dbReference>
<comment type="caution">
    <text evidence="1">The sequence shown here is derived from an EMBL/GenBank/DDBJ whole genome shotgun (WGS) entry which is preliminary data.</text>
</comment>
<proteinExistence type="predicted"/>
<keyword evidence="2" id="KW-1185">Reference proteome</keyword>
<reference evidence="1" key="2">
    <citation type="submission" date="2021-08" db="EMBL/GenBank/DDBJ databases">
        <authorList>
            <person name="Tani A."/>
            <person name="Ola A."/>
            <person name="Ogura Y."/>
            <person name="Katsura K."/>
            <person name="Hayashi T."/>
        </authorList>
    </citation>
    <scope>NUCLEOTIDE SEQUENCE</scope>
    <source>
        <strain evidence="1">DSM 23674</strain>
    </source>
</reference>
<name>A0ABQ4TR88_9HYPH</name>
<reference evidence="1" key="1">
    <citation type="journal article" date="2021" name="Front. Microbiol.">
        <title>Comprehensive Comparative Genomics and Phenotyping of Methylobacterium Species.</title>
        <authorList>
            <person name="Alessa O."/>
            <person name="Ogura Y."/>
            <person name="Fujitani Y."/>
            <person name="Takami H."/>
            <person name="Hayashi T."/>
            <person name="Sahin N."/>
            <person name="Tani A."/>
        </authorList>
    </citation>
    <scope>NUCLEOTIDE SEQUENCE</scope>
    <source>
        <strain evidence="1">DSM 23674</strain>
    </source>
</reference>
<evidence type="ECO:0000313" key="1">
    <source>
        <dbReference type="EMBL" id="GJE56647.1"/>
    </source>
</evidence>
<evidence type="ECO:0000313" key="2">
    <source>
        <dbReference type="Proteomes" id="UP001055101"/>
    </source>
</evidence>